<sequence length="294" mass="31685">MEGALHIDVPIHITGFFQPYYTENPLTTGSVGAGLVLSPGVRVSVRAGDREATRLNGRPVGITPVSLVLKHFPPLEVDITSRLPPGVGFSVSASTTLGTALLAGRLTNIPPTKAAQLAHVAEVRAMTGLGDIPAIYSGGSLVVRTKPGAPGVGEVKQIPTPEKITVIAASLGRMDTEIMLTQYADKINHYGYRALIKFSENPSFENFLDTSEWFSNMVGFMTTDIKNILRPVRSKLLGALVKKKALLAVTYADEAQDVFTYLSGVFESVYCFNVGDARWRMSLYQEPILGTSLS</sequence>
<dbReference type="Proteomes" id="UP000608579">
    <property type="component" value="Unassembled WGS sequence"/>
</dbReference>
<dbReference type="PANTHER" id="PTHR42282">
    <property type="entry name" value="PANTOATE KINASE-RELATED"/>
    <property type="match status" value="1"/>
</dbReference>
<comment type="similarity">
    <text evidence="1">Belongs to the GHMP kinase family. PoK subfamily.</text>
</comment>
<dbReference type="EC" id="2.7.1.169" evidence="1"/>
<dbReference type="SUPFAM" id="SSF54211">
    <property type="entry name" value="Ribosomal protein S5 domain 2-like"/>
    <property type="match status" value="1"/>
</dbReference>
<dbReference type="UniPathway" id="UPA00241"/>
<proteinExistence type="inferred from homology"/>
<dbReference type="GO" id="GO:0015937">
    <property type="term" value="P:coenzyme A biosynthetic process"/>
    <property type="evidence" value="ECO:0007669"/>
    <property type="project" value="UniProtKB-UniRule"/>
</dbReference>
<keyword evidence="1" id="KW-0173">Coenzyme A biosynthesis</keyword>
<keyword evidence="1" id="KW-0808">Transferase</keyword>
<dbReference type="Gene3D" id="3.30.230.10">
    <property type="match status" value="1"/>
</dbReference>
<gene>
    <name evidence="3" type="ORF">EYH45_00750</name>
</gene>
<dbReference type="EMBL" id="DQVM01000013">
    <property type="protein sequence ID" value="HIQ29073.1"/>
    <property type="molecule type" value="Genomic_DNA"/>
</dbReference>
<dbReference type="PANTHER" id="PTHR42282:SF1">
    <property type="entry name" value="PANTOATE KINASE"/>
    <property type="match status" value="1"/>
</dbReference>
<dbReference type="PIRSF" id="PIRSF016896">
    <property type="entry name" value="GHMP_arc_MJ0969"/>
    <property type="match status" value="1"/>
</dbReference>
<comment type="catalytic activity">
    <reaction evidence="1">
        <text>(R)-pantoate + ATP = (R)-4-phosphopantoate + ADP + H(+)</text>
        <dbReference type="Rhea" id="RHEA:28246"/>
        <dbReference type="ChEBI" id="CHEBI:15378"/>
        <dbReference type="ChEBI" id="CHEBI:15980"/>
        <dbReference type="ChEBI" id="CHEBI:30616"/>
        <dbReference type="ChEBI" id="CHEBI:61294"/>
        <dbReference type="ChEBI" id="CHEBI:456216"/>
        <dbReference type="EC" id="2.7.1.169"/>
    </reaction>
</comment>
<comment type="caution">
    <text evidence="3">The sequence shown here is derived from an EMBL/GenBank/DDBJ whole genome shotgun (WGS) entry which is preliminary data.</text>
</comment>
<dbReference type="HAMAP" id="MF_02223">
    <property type="entry name" value="Pantoate_kinase"/>
    <property type="match status" value="1"/>
</dbReference>
<dbReference type="InterPro" id="IPR020568">
    <property type="entry name" value="Ribosomal_Su5_D2-typ_SF"/>
</dbReference>
<comment type="pathway">
    <text evidence="1">Cofactor biosynthesis; coenzyme A biosynthesis.</text>
</comment>
<evidence type="ECO:0000256" key="1">
    <source>
        <dbReference type="HAMAP-Rule" id="MF_02223"/>
    </source>
</evidence>
<organism evidence="3 4">
    <name type="scientific">Caldiarchaeum subterraneum</name>
    <dbReference type="NCBI Taxonomy" id="311458"/>
    <lineage>
        <taxon>Archaea</taxon>
        <taxon>Nitrososphaerota</taxon>
        <taxon>Candidatus Caldarchaeales</taxon>
        <taxon>Candidatus Caldarchaeaceae</taxon>
        <taxon>Candidatus Caldarchaeum</taxon>
    </lineage>
</organism>
<comment type="function">
    <text evidence="1">Phosphorylates (R)-pantoate to form (R)-4-phosphopantoate in the CoA biosynthesis pathway.</text>
</comment>
<protein>
    <recommendedName>
        <fullName evidence="1">Pantoate kinase</fullName>
        <shortName evidence="1">PoK</shortName>
        <ecNumber evidence="1">2.7.1.169</ecNumber>
    </recommendedName>
</protein>
<name>A0A833A2R7_CALS0</name>
<dbReference type="Pfam" id="PF00288">
    <property type="entry name" value="GHMP_kinases_N"/>
    <property type="match status" value="1"/>
</dbReference>
<dbReference type="GO" id="GO:0016301">
    <property type="term" value="F:kinase activity"/>
    <property type="evidence" value="ECO:0007669"/>
    <property type="project" value="UniProtKB-UniRule"/>
</dbReference>
<dbReference type="InterPro" id="IPR014721">
    <property type="entry name" value="Ribsml_uS5_D2-typ_fold_subgr"/>
</dbReference>
<dbReference type="AlphaFoldDB" id="A0A833A2R7"/>
<keyword evidence="1" id="KW-0547">Nucleotide-binding</keyword>
<dbReference type="InterPro" id="IPR012043">
    <property type="entry name" value="PoK"/>
</dbReference>
<evidence type="ECO:0000259" key="2">
    <source>
        <dbReference type="Pfam" id="PF00288"/>
    </source>
</evidence>
<keyword evidence="1" id="KW-0067">ATP-binding</keyword>
<evidence type="ECO:0000313" key="3">
    <source>
        <dbReference type="EMBL" id="HIQ29073.1"/>
    </source>
</evidence>
<accession>A0A833A2R7</accession>
<feature type="domain" description="GHMP kinase N-terminal" evidence="2">
    <location>
        <begin position="70"/>
        <end position="139"/>
    </location>
</feature>
<keyword evidence="1" id="KW-0418">Kinase</keyword>
<dbReference type="InterPro" id="IPR006204">
    <property type="entry name" value="GHMP_kinase_N_dom"/>
</dbReference>
<dbReference type="GO" id="GO:0005524">
    <property type="term" value="F:ATP binding"/>
    <property type="evidence" value="ECO:0007669"/>
    <property type="project" value="UniProtKB-KW"/>
</dbReference>
<evidence type="ECO:0000313" key="4">
    <source>
        <dbReference type="Proteomes" id="UP000608579"/>
    </source>
</evidence>
<reference evidence="3" key="1">
    <citation type="journal article" date="2020" name="ISME J.">
        <title>Gammaproteobacteria mediating utilization of methyl-, sulfur- and petroleum organic compounds in deep ocean hydrothermal plumes.</title>
        <authorList>
            <person name="Zhou Z."/>
            <person name="Liu Y."/>
            <person name="Pan J."/>
            <person name="Cron B.R."/>
            <person name="Toner B.M."/>
            <person name="Anantharaman K."/>
            <person name="Breier J.A."/>
            <person name="Dick G.J."/>
            <person name="Li M."/>
        </authorList>
    </citation>
    <scope>NUCLEOTIDE SEQUENCE</scope>
    <source>
        <strain evidence="3">SZUA-1515</strain>
    </source>
</reference>